<gene>
    <name evidence="1" type="ORF">BvCmsKKP061_05159</name>
</gene>
<organism evidence="1 2">
    <name type="scientific">Escherichia coli</name>
    <dbReference type="NCBI Taxonomy" id="562"/>
    <lineage>
        <taxon>Bacteria</taxon>
        <taxon>Pseudomonadati</taxon>
        <taxon>Pseudomonadota</taxon>
        <taxon>Gammaproteobacteria</taxon>
        <taxon>Enterobacterales</taxon>
        <taxon>Enterobacteriaceae</taxon>
        <taxon>Escherichia</taxon>
    </lineage>
</organism>
<proteinExistence type="predicted"/>
<protein>
    <submittedName>
        <fullName evidence="1">GntR family transcriptional regulator</fullName>
    </submittedName>
</protein>
<name>A0A4D1J2U7_ECOLX</name>
<evidence type="ECO:0000313" key="2">
    <source>
        <dbReference type="Proteomes" id="UP000303027"/>
    </source>
</evidence>
<dbReference type="AlphaFoldDB" id="A0A4D1J2U7"/>
<accession>A0A4D1J2U7</accession>
<dbReference type="Proteomes" id="UP000303027">
    <property type="component" value="Unassembled WGS sequence"/>
</dbReference>
<sequence length="133" mass="15293">MKIISVTGITVLNTEDIHFFSDSSEKKTGRFYLKKQPGNYNCPVRGSIPSYKLMQATDNIPEDITFKAYYLSYQKNNVTSLSLELNSDFNYFFTDILDGCSVGIRTEGNDSNLLIVFYVQIMPDDFVMQLHRF</sequence>
<reference evidence="1 2" key="1">
    <citation type="submission" date="2018-04" db="EMBL/GenBank/DDBJ databases">
        <title>Large scale genomics of bovine and human commensal E. coli to reveal the emerging process of EHEC.</title>
        <authorList>
            <person name="Arimizu Y."/>
            <person name="Ogura Y."/>
        </authorList>
    </citation>
    <scope>NUCLEOTIDE SEQUENCE [LARGE SCALE GENOMIC DNA]</scope>
    <source>
        <strain evidence="1 2">KK-P061</strain>
    </source>
</reference>
<dbReference type="EMBL" id="BFXY01000162">
    <property type="protein sequence ID" value="GDH64346.1"/>
    <property type="molecule type" value="Genomic_DNA"/>
</dbReference>
<comment type="caution">
    <text evidence="1">The sequence shown here is derived from an EMBL/GenBank/DDBJ whole genome shotgun (WGS) entry which is preliminary data.</text>
</comment>
<evidence type="ECO:0000313" key="1">
    <source>
        <dbReference type="EMBL" id="GDH64346.1"/>
    </source>
</evidence>